<keyword evidence="2" id="KW-1185">Reference proteome</keyword>
<name>A0ABM4B1P7_HYDVU</name>
<protein>
    <submittedName>
        <fullName evidence="3">Uncharacterized protein LOC136074334</fullName>
    </submittedName>
</protein>
<gene>
    <name evidence="3" type="primary">LOC136074334</name>
</gene>
<dbReference type="Pfam" id="PF03184">
    <property type="entry name" value="DDE_1"/>
    <property type="match status" value="1"/>
</dbReference>
<reference evidence="3" key="2">
    <citation type="submission" date="2025-08" db="UniProtKB">
        <authorList>
            <consortium name="RefSeq"/>
        </authorList>
    </citation>
    <scope>IDENTIFICATION</scope>
</reference>
<evidence type="ECO:0000313" key="2">
    <source>
        <dbReference type="Proteomes" id="UP001652625"/>
    </source>
</evidence>
<evidence type="ECO:0000259" key="1">
    <source>
        <dbReference type="PROSITE" id="PS50835"/>
    </source>
</evidence>
<dbReference type="PANTHER" id="PTHR19303">
    <property type="entry name" value="TRANSPOSON"/>
    <property type="match status" value="1"/>
</dbReference>
<accession>A0ABM4B1P7</accession>
<proteinExistence type="predicted"/>
<reference evidence="2" key="1">
    <citation type="submission" date="2025-05" db="UniProtKB">
        <authorList>
            <consortium name="RefSeq"/>
        </authorList>
    </citation>
    <scope>NUCLEOTIDE SEQUENCE [LARGE SCALE GENOMIC DNA]</scope>
</reference>
<dbReference type="InterPro" id="IPR050863">
    <property type="entry name" value="CenT-Element_Derived"/>
</dbReference>
<feature type="domain" description="Ig-like" evidence="1">
    <location>
        <begin position="9"/>
        <end position="94"/>
    </location>
</feature>
<organism evidence="2 3">
    <name type="scientific">Hydra vulgaris</name>
    <name type="common">Hydra</name>
    <name type="synonym">Hydra attenuata</name>
    <dbReference type="NCBI Taxonomy" id="6087"/>
    <lineage>
        <taxon>Eukaryota</taxon>
        <taxon>Metazoa</taxon>
        <taxon>Cnidaria</taxon>
        <taxon>Hydrozoa</taxon>
        <taxon>Hydroidolina</taxon>
        <taxon>Anthoathecata</taxon>
        <taxon>Aplanulata</taxon>
        <taxon>Hydridae</taxon>
        <taxon>Hydra</taxon>
    </lineage>
</organism>
<dbReference type="PROSITE" id="PS50835">
    <property type="entry name" value="IG_LIKE"/>
    <property type="match status" value="1"/>
</dbReference>
<dbReference type="InterPro" id="IPR007110">
    <property type="entry name" value="Ig-like_dom"/>
</dbReference>
<dbReference type="InterPro" id="IPR004875">
    <property type="entry name" value="DDE_SF_endonuclease_dom"/>
</dbReference>
<sequence length="182" mass="20658">MSASGNFVPPLFIFPRVHMKSELMDAAPLSSIAVCHPSGWMQSDIFVTWFMHFVKHANPTEHEPVLLILDEHKTHTSNLKVINLASQNNVILLCLPPHCSHRLQPLDVAFMKHLMTYYAQEVENWLRNHPGRVVTTYQMAELFKKSYLRAASAITAVNGFVKTGIFPINRNVFTDNDFALAL</sequence>
<dbReference type="GeneID" id="136074334"/>
<evidence type="ECO:0000313" key="3">
    <source>
        <dbReference type="RefSeq" id="XP_065642712.1"/>
    </source>
</evidence>
<dbReference type="PANTHER" id="PTHR19303:SF74">
    <property type="entry name" value="POGO TRANSPOSABLE ELEMENT WITH KRAB DOMAIN"/>
    <property type="match status" value="1"/>
</dbReference>
<dbReference type="Proteomes" id="UP001652625">
    <property type="component" value="Chromosome 01"/>
</dbReference>
<dbReference type="RefSeq" id="XP_065642712.1">
    <property type="nucleotide sequence ID" value="XM_065786640.1"/>
</dbReference>